<dbReference type="SUPFAM" id="SSF57196">
    <property type="entry name" value="EGF/Laminin"/>
    <property type="match status" value="1"/>
</dbReference>
<dbReference type="InterPro" id="IPR042235">
    <property type="entry name" value="ZP-C_dom"/>
</dbReference>
<accession>A0A9X0D1L0</accession>
<dbReference type="Proteomes" id="UP001163046">
    <property type="component" value="Unassembled WGS sequence"/>
</dbReference>
<keyword evidence="8" id="KW-0472">Membrane</keyword>
<evidence type="ECO:0000256" key="7">
    <source>
        <dbReference type="SAM" id="MobiDB-lite"/>
    </source>
</evidence>
<dbReference type="SMART" id="SM00181">
    <property type="entry name" value="EGF"/>
    <property type="match status" value="1"/>
</dbReference>
<evidence type="ECO:0000256" key="8">
    <source>
        <dbReference type="SAM" id="Phobius"/>
    </source>
</evidence>
<evidence type="ECO:0000313" key="10">
    <source>
        <dbReference type="EMBL" id="KAJ7383306.1"/>
    </source>
</evidence>
<dbReference type="PROSITE" id="PS00022">
    <property type="entry name" value="EGF_1"/>
    <property type="match status" value="1"/>
</dbReference>
<dbReference type="GO" id="GO:0005509">
    <property type="term" value="F:calcium ion binding"/>
    <property type="evidence" value="ECO:0007669"/>
    <property type="project" value="InterPro"/>
</dbReference>
<reference evidence="10" key="1">
    <citation type="submission" date="2023-01" db="EMBL/GenBank/DDBJ databases">
        <title>Genome assembly of the deep-sea coral Lophelia pertusa.</title>
        <authorList>
            <person name="Herrera S."/>
            <person name="Cordes E."/>
        </authorList>
    </citation>
    <scope>NUCLEOTIDE SEQUENCE</scope>
    <source>
        <strain evidence="10">USNM1676648</strain>
        <tissue evidence="10">Polyp</tissue>
    </source>
</reference>
<dbReference type="OrthoDB" id="6040416at2759"/>
<dbReference type="Gene3D" id="2.10.25.10">
    <property type="entry name" value="Laminin"/>
    <property type="match status" value="1"/>
</dbReference>
<feature type="domain" description="EGF-like" evidence="9">
    <location>
        <begin position="136"/>
        <end position="172"/>
    </location>
</feature>
<comment type="caution">
    <text evidence="6">Lacks conserved residue(s) required for the propagation of feature annotation.</text>
</comment>
<dbReference type="Pfam" id="PF00008">
    <property type="entry name" value="EGF"/>
    <property type="match status" value="1"/>
</dbReference>
<gene>
    <name evidence="10" type="ORF">OS493_029272</name>
</gene>
<dbReference type="PANTHER" id="PTHR14002:SF43">
    <property type="entry name" value="DELTA-LIKE PROTEIN"/>
    <property type="match status" value="1"/>
</dbReference>
<evidence type="ECO:0000259" key="9">
    <source>
        <dbReference type="PROSITE" id="PS50026"/>
    </source>
</evidence>
<evidence type="ECO:0000256" key="6">
    <source>
        <dbReference type="PROSITE-ProRule" id="PRU00076"/>
    </source>
</evidence>
<dbReference type="InterPro" id="IPR000152">
    <property type="entry name" value="EGF-type_Asp/Asn_hydroxyl_site"/>
</dbReference>
<dbReference type="Gene3D" id="2.60.40.4100">
    <property type="entry name" value="Zona pellucida, ZP-C domain"/>
    <property type="match status" value="1"/>
</dbReference>
<evidence type="ECO:0000256" key="3">
    <source>
        <dbReference type="ARBA" id="ARBA00022737"/>
    </source>
</evidence>
<dbReference type="EMBL" id="MU825902">
    <property type="protein sequence ID" value="KAJ7383306.1"/>
    <property type="molecule type" value="Genomic_DNA"/>
</dbReference>
<comment type="caution">
    <text evidence="10">The sequence shown here is derived from an EMBL/GenBank/DDBJ whole genome shotgun (WGS) entry which is preliminary data.</text>
</comment>
<dbReference type="InterPro" id="IPR055355">
    <property type="entry name" value="ZP-C"/>
</dbReference>
<proteinExistence type="predicted"/>
<dbReference type="SMART" id="SM00179">
    <property type="entry name" value="EGF_CA"/>
    <property type="match status" value="1"/>
</dbReference>
<keyword evidence="1 6" id="KW-0245">EGF-like domain</keyword>
<feature type="transmembrane region" description="Helical" evidence="8">
    <location>
        <begin position="300"/>
        <end position="326"/>
    </location>
</feature>
<organism evidence="10 11">
    <name type="scientific">Desmophyllum pertusum</name>
    <dbReference type="NCBI Taxonomy" id="174260"/>
    <lineage>
        <taxon>Eukaryota</taxon>
        <taxon>Metazoa</taxon>
        <taxon>Cnidaria</taxon>
        <taxon>Anthozoa</taxon>
        <taxon>Hexacorallia</taxon>
        <taxon>Scleractinia</taxon>
        <taxon>Caryophylliina</taxon>
        <taxon>Caryophylliidae</taxon>
        <taxon>Desmophyllum</taxon>
    </lineage>
</organism>
<dbReference type="PROSITE" id="PS00010">
    <property type="entry name" value="ASX_HYDROXYL"/>
    <property type="match status" value="1"/>
</dbReference>
<dbReference type="FunFam" id="2.10.25.10:FF:000327">
    <property type="entry name" value="neurogenic locus notch homolog protein 4"/>
    <property type="match status" value="1"/>
</dbReference>
<dbReference type="PROSITE" id="PS01187">
    <property type="entry name" value="EGF_CA"/>
    <property type="match status" value="1"/>
</dbReference>
<dbReference type="CDD" id="cd00054">
    <property type="entry name" value="EGF_CA"/>
    <property type="match status" value="1"/>
</dbReference>
<sequence length="374" mass="40841">MGVSVYSRQTISNVTIASSARGLLVKCQSKAKHNKRTPGEGEDEEGAAPPTVKLEVGQVGVLARISVVQAAHRHERGRSYRLRPAVAAVPTTCKKRNRVTEIIVKTVARHIVADAAVEWGTVALVANKRQFLFFLDINECEPAPCKYGGTCVDLVASYRCECAPGYVGLTCEGGFGNLTFTFDVYPTESHKTPHANYPVEVTLNEYVYFGYSVQSSAHLGIIAVNCKATKDGSFYSSSPQYIFIQSGCSQGCVNGNRRKKRATTEEKISTSDPIILKRGPLKIIEKKSKDTTGGLSKQEAAAIIGGATAAGGFALVVVIVLAVLFVKYRFARLLLNRNKVGDLYATQDEEMSRRNAYIQEDDVIEKEDDMIEKE</sequence>
<name>A0A9X0D1L0_9CNID</name>
<evidence type="ECO:0000313" key="11">
    <source>
        <dbReference type="Proteomes" id="UP001163046"/>
    </source>
</evidence>
<evidence type="ECO:0000256" key="4">
    <source>
        <dbReference type="ARBA" id="ARBA00023157"/>
    </source>
</evidence>
<keyword evidence="3" id="KW-0677">Repeat</keyword>
<dbReference type="InterPro" id="IPR000742">
    <property type="entry name" value="EGF"/>
</dbReference>
<keyword evidence="4 6" id="KW-1015">Disulfide bond</keyword>
<dbReference type="PROSITE" id="PS01186">
    <property type="entry name" value="EGF_2"/>
    <property type="match status" value="1"/>
</dbReference>
<keyword evidence="11" id="KW-1185">Reference proteome</keyword>
<evidence type="ECO:0000256" key="2">
    <source>
        <dbReference type="ARBA" id="ARBA00022729"/>
    </source>
</evidence>
<feature type="region of interest" description="Disordered" evidence="7">
    <location>
        <begin position="30"/>
        <end position="49"/>
    </location>
</feature>
<dbReference type="PROSITE" id="PS50026">
    <property type="entry name" value="EGF_3"/>
    <property type="match status" value="1"/>
</dbReference>
<keyword evidence="2" id="KW-0732">Signal</keyword>
<dbReference type="InterPro" id="IPR001881">
    <property type="entry name" value="EGF-like_Ca-bd_dom"/>
</dbReference>
<keyword evidence="8" id="KW-0812">Transmembrane</keyword>
<keyword evidence="5" id="KW-0325">Glycoprotein</keyword>
<evidence type="ECO:0000256" key="1">
    <source>
        <dbReference type="ARBA" id="ARBA00022536"/>
    </source>
</evidence>
<protein>
    <recommendedName>
        <fullName evidence="9">EGF-like domain-containing protein</fullName>
    </recommendedName>
</protein>
<keyword evidence="8" id="KW-1133">Transmembrane helix</keyword>
<dbReference type="PANTHER" id="PTHR14002">
    <property type="entry name" value="ENDOGLIN/TGF-BETA RECEPTOR TYPE III"/>
    <property type="match status" value="1"/>
</dbReference>
<dbReference type="InterPro" id="IPR018097">
    <property type="entry name" value="EGF_Ca-bd_CS"/>
</dbReference>
<feature type="disulfide bond" evidence="6">
    <location>
        <begin position="162"/>
        <end position="171"/>
    </location>
</feature>
<evidence type="ECO:0000256" key="5">
    <source>
        <dbReference type="ARBA" id="ARBA00023180"/>
    </source>
</evidence>
<dbReference type="AlphaFoldDB" id="A0A9X0D1L0"/>
<dbReference type="Pfam" id="PF00100">
    <property type="entry name" value="Zona_pellucida"/>
    <property type="match status" value="1"/>
</dbReference>